<gene>
    <name evidence="2" type="ORF">IAB31_08310</name>
</gene>
<feature type="transmembrane region" description="Helical" evidence="1">
    <location>
        <begin position="48"/>
        <end position="71"/>
    </location>
</feature>
<dbReference type="Proteomes" id="UP000886757">
    <property type="component" value="Unassembled WGS sequence"/>
</dbReference>
<organism evidence="2 3">
    <name type="scientific">Candidatus Choladousia intestinavium</name>
    <dbReference type="NCBI Taxonomy" id="2840727"/>
    <lineage>
        <taxon>Bacteria</taxon>
        <taxon>Bacillati</taxon>
        <taxon>Bacillota</taxon>
        <taxon>Clostridia</taxon>
        <taxon>Lachnospirales</taxon>
        <taxon>Lachnospiraceae</taxon>
        <taxon>Lachnospiraceae incertae sedis</taxon>
        <taxon>Candidatus Choladousia</taxon>
    </lineage>
</organism>
<reference evidence="2" key="1">
    <citation type="submission" date="2020-10" db="EMBL/GenBank/DDBJ databases">
        <authorList>
            <person name="Gilroy R."/>
        </authorList>
    </citation>
    <scope>NUCLEOTIDE SEQUENCE</scope>
    <source>
        <strain evidence="2">ChiSjej4B22-8148</strain>
    </source>
</reference>
<reference evidence="2" key="2">
    <citation type="journal article" date="2021" name="PeerJ">
        <title>Extensive microbial diversity within the chicken gut microbiome revealed by metagenomics and culture.</title>
        <authorList>
            <person name="Gilroy R."/>
            <person name="Ravi A."/>
            <person name="Getino M."/>
            <person name="Pursley I."/>
            <person name="Horton D.L."/>
            <person name="Alikhan N.F."/>
            <person name="Baker D."/>
            <person name="Gharbi K."/>
            <person name="Hall N."/>
            <person name="Watson M."/>
            <person name="Adriaenssens E.M."/>
            <person name="Foster-Nyarko E."/>
            <person name="Jarju S."/>
            <person name="Secka A."/>
            <person name="Antonio M."/>
            <person name="Oren A."/>
            <person name="Chaudhuri R.R."/>
            <person name="La Ragione R."/>
            <person name="Hildebrand F."/>
            <person name="Pallen M.J."/>
        </authorList>
    </citation>
    <scope>NUCLEOTIDE SEQUENCE</scope>
    <source>
        <strain evidence="2">ChiSjej4B22-8148</strain>
    </source>
</reference>
<accession>A0A9D1ADC7</accession>
<proteinExistence type="predicted"/>
<dbReference type="EMBL" id="DVGK01000093">
    <property type="protein sequence ID" value="HIR13909.1"/>
    <property type="molecule type" value="Genomic_DNA"/>
</dbReference>
<evidence type="ECO:0000313" key="3">
    <source>
        <dbReference type="Proteomes" id="UP000886757"/>
    </source>
</evidence>
<keyword evidence="1" id="KW-0812">Transmembrane</keyword>
<name>A0A9D1ADC7_9FIRM</name>
<evidence type="ECO:0000256" key="1">
    <source>
        <dbReference type="SAM" id="Phobius"/>
    </source>
</evidence>
<keyword evidence="1" id="KW-0472">Membrane</keyword>
<comment type="caution">
    <text evidence="2">The sequence shown here is derived from an EMBL/GenBank/DDBJ whole genome shotgun (WGS) entry which is preliminary data.</text>
</comment>
<dbReference type="AlphaFoldDB" id="A0A9D1ADC7"/>
<evidence type="ECO:0000313" key="2">
    <source>
        <dbReference type="EMBL" id="HIR13909.1"/>
    </source>
</evidence>
<keyword evidence="1" id="KW-1133">Transmembrane helix</keyword>
<protein>
    <submittedName>
        <fullName evidence="2">Uncharacterized protein</fullName>
    </submittedName>
</protein>
<sequence>MKAFEEIVKRLQKDDRVPEEVWKKYTDVLERLPDKQAENRTAVKRKRACFKAIASAAVIAALLGVGVYAAGKYFGGQEESLAEFRAAEASYEEEKVRLVIQVSAKEKGKYLFMPTDASEKDSVRQWGIDSELTAKEYAEQKDLELILINIGIETENLEEFGARGWSEDFRAAADDVMNVTVEWENNTDPEIGEVLCHGIAEKYKGRELIRTEFPVQLPEKREEETTAFWKKLAAAIQSLWYNVNTGRVQAAAQYELSENICLDT</sequence>